<evidence type="ECO:0000313" key="2">
    <source>
        <dbReference type="EMBL" id="KAF2767449.1"/>
    </source>
</evidence>
<sequence>MRVGVPHSAPWAFDLCFVLQGDDVYAHVDDRDRGRLDDGVDDDVGARDGARHSPDPQRFCAPEARASTSTMTPALDTKIENMFRPRSQIQPRSSLKYSGSPHVKRTMKGAGPTMLKRASFAAVNLQPCTPSPPSVGGSSGRLPAALSCLVDKAGSEGHGGRRYGIVVCRAQQRRSTIVMLVGA</sequence>
<dbReference type="Proteomes" id="UP000799436">
    <property type="component" value="Unassembled WGS sequence"/>
</dbReference>
<reference evidence="2" key="1">
    <citation type="journal article" date="2020" name="Stud. Mycol.">
        <title>101 Dothideomycetes genomes: a test case for predicting lifestyles and emergence of pathogens.</title>
        <authorList>
            <person name="Haridas S."/>
            <person name="Albert R."/>
            <person name="Binder M."/>
            <person name="Bloem J."/>
            <person name="Labutti K."/>
            <person name="Salamov A."/>
            <person name="Andreopoulos B."/>
            <person name="Baker S."/>
            <person name="Barry K."/>
            <person name="Bills G."/>
            <person name="Bluhm B."/>
            <person name="Cannon C."/>
            <person name="Castanera R."/>
            <person name="Culley D."/>
            <person name="Daum C."/>
            <person name="Ezra D."/>
            <person name="Gonzalez J."/>
            <person name="Henrissat B."/>
            <person name="Kuo A."/>
            <person name="Liang C."/>
            <person name="Lipzen A."/>
            <person name="Lutzoni F."/>
            <person name="Magnuson J."/>
            <person name="Mondo S."/>
            <person name="Nolan M."/>
            <person name="Ohm R."/>
            <person name="Pangilinan J."/>
            <person name="Park H.-J."/>
            <person name="Ramirez L."/>
            <person name="Alfaro M."/>
            <person name="Sun H."/>
            <person name="Tritt A."/>
            <person name="Yoshinaga Y."/>
            <person name="Zwiers L.-H."/>
            <person name="Turgeon B."/>
            <person name="Goodwin S."/>
            <person name="Spatafora J."/>
            <person name="Crous P."/>
            <person name="Grigoriev I."/>
        </authorList>
    </citation>
    <scope>NUCLEOTIDE SEQUENCE</scope>
    <source>
        <strain evidence="2">CBS 116005</strain>
    </source>
</reference>
<evidence type="ECO:0000313" key="3">
    <source>
        <dbReference type="Proteomes" id="UP000799436"/>
    </source>
</evidence>
<organism evidence="2 3">
    <name type="scientific">Teratosphaeria nubilosa</name>
    <dbReference type="NCBI Taxonomy" id="161662"/>
    <lineage>
        <taxon>Eukaryota</taxon>
        <taxon>Fungi</taxon>
        <taxon>Dikarya</taxon>
        <taxon>Ascomycota</taxon>
        <taxon>Pezizomycotina</taxon>
        <taxon>Dothideomycetes</taxon>
        <taxon>Dothideomycetidae</taxon>
        <taxon>Mycosphaerellales</taxon>
        <taxon>Teratosphaeriaceae</taxon>
        <taxon>Teratosphaeria</taxon>
    </lineage>
</organism>
<dbReference type="EMBL" id="ML995856">
    <property type="protein sequence ID" value="KAF2767449.1"/>
    <property type="molecule type" value="Genomic_DNA"/>
</dbReference>
<accession>A0A6G1L4F7</accession>
<proteinExistence type="predicted"/>
<dbReference type="AlphaFoldDB" id="A0A6G1L4F7"/>
<evidence type="ECO:0000256" key="1">
    <source>
        <dbReference type="SAM" id="MobiDB-lite"/>
    </source>
</evidence>
<keyword evidence="3" id="KW-1185">Reference proteome</keyword>
<name>A0A6G1L4F7_9PEZI</name>
<gene>
    <name evidence="2" type="ORF">EJ03DRAFT_148985</name>
</gene>
<protein>
    <submittedName>
        <fullName evidence="2">Uncharacterized protein</fullName>
    </submittedName>
</protein>
<feature type="region of interest" description="Disordered" evidence="1">
    <location>
        <begin position="32"/>
        <end position="70"/>
    </location>
</feature>
<feature type="compositionally biased region" description="Basic and acidic residues" evidence="1">
    <location>
        <begin position="32"/>
        <end position="55"/>
    </location>
</feature>